<evidence type="ECO:0000313" key="1">
    <source>
        <dbReference type="EMBL" id="GAA2040177.1"/>
    </source>
</evidence>
<evidence type="ECO:0000313" key="2">
    <source>
        <dbReference type="Proteomes" id="UP001500751"/>
    </source>
</evidence>
<comment type="caution">
    <text evidence="1">The sequence shown here is derived from an EMBL/GenBank/DDBJ whole genome shotgun (WGS) entry which is preliminary data.</text>
</comment>
<dbReference type="Proteomes" id="UP001500751">
    <property type="component" value="Unassembled WGS sequence"/>
</dbReference>
<dbReference type="InterPro" id="IPR029063">
    <property type="entry name" value="SAM-dependent_MTases_sf"/>
</dbReference>
<gene>
    <name evidence="1" type="ORF">GCM10009839_47820</name>
</gene>
<dbReference type="EMBL" id="BAAAQN010000029">
    <property type="protein sequence ID" value="GAA2040177.1"/>
    <property type="molecule type" value="Genomic_DNA"/>
</dbReference>
<dbReference type="PANTHER" id="PTHR45445:SF2">
    <property type="entry name" value="METHYLTRANSFERASE TYPE 11 DOMAIN-CONTAINING PROTEIN"/>
    <property type="match status" value="1"/>
</dbReference>
<dbReference type="RefSeq" id="WP_344667877.1">
    <property type="nucleotide sequence ID" value="NZ_BAAAQN010000029.1"/>
</dbReference>
<dbReference type="Pfam" id="PF13489">
    <property type="entry name" value="Methyltransf_23"/>
    <property type="match status" value="1"/>
</dbReference>
<organism evidence="1 2">
    <name type="scientific">Catenulispora yoronensis</name>
    <dbReference type="NCBI Taxonomy" id="450799"/>
    <lineage>
        <taxon>Bacteria</taxon>
        <taxon>Bacillati</taxon>
        <taxon>Actinomycetota</taxon>
        <taxon>Actinomycetes</taxon>
        <taxon>Catenulisporales</taxon>
        <taxon>Catenulisporaceae</taxon>
        <taxon>Catenulispora</taxon>
    </lineage>
</organism>
<dbReference type="Gene3D" id="3.40.50.150">
    <property type="entry name" value="Vaccinia Virus protein VP39"/>
    <property type="match status" value="1"/>
</dbReference>
<protein>
    <recommendedName>
        <fullName evidence="3">Methyltransferase</fullName>
    </recommendedName>
</protein>
<sequence length="267" mass="29826">MDVSTASATRYATDEYVATYLHAEWWDLLFPADGTGAGIEPRQARSVSESGPGSFYRQLGEVVERWVRGLAIDAAALCDVGGSTGRMTHELAARFPDATERMLVEPSSRFCQWAARLLLHETFDGWVPEPADSGRPGYRKLDRDRLPVVTPFLSIHNTTAAGVPRPQEHFDVVTCLNVVDRVEDPRELVSEVGRLVKPAGLLVLASPHHFTANFTPTARWVTDLRDLLDPAEWTVDDRECAARYDFTYYRRHSGHFISQVVGAVRKS</sequence>
<evidence type="ECO:0008006" key="3">
    <source>
        <dbReference type="Google" id="ProtNLM"/>
    </source>
</evidence>
<name>A0ABN2UMK8_9ACTN</name>
<accession>A0ABN2UMK8</accession>
<reference evidence="1 2" key="1">
    <citation type="journal article" date="2019" name="Int. J. Syst. Evol. Microbiol.">
        <title>The Global Catalogue of Microorganisms (GCM) 10K type strain sequencing project: providing services to taxonomists for standard genome sequencing and annotation.</title>
        <authorList>
            <consortium name="The Broad Institute Genomics Platform"/>
            <consortium name="The Broad Institute Genome Sequencing Center for Infectious Disease"/>
            <person name="Wu L."/>
            <person name="Ma J."/>
        </authorList>
    </citation>
    <scope>NUCLEOTIDE SEQUENCE [LARGE SCALE GENOMIC DNA]</scope>
    <source>
        <strain evidence="1 2">JCM 16014</strain>
    </source>
</reference>
<dbReference type="SUPFAM" id="SSF53335">
    <property type="entry name" value="S-adenosyl-L-methionine-dependent methyltransferases"/>
    <property type="match status" value="1"/>
</dbReference>
<keyword evidence="2" id="KW-1185">Reference proteome</keyword>
<proteinExistence type="predicted"/>
<dbReference type="PANTHER" id="PTHR45445">
    <property type="match status" value="1"/>
</dbReference>